<gene>
    <name evidence="2" type="ORF">FC51_GL001254</name>
</gene>
<accession>A0A0R1YSD9</accession>
<keyword evidence="1" id="KW-1133">Transmembrane helix</keyword>
<feature type="transmembrane region" description="Helical" evidence="1">
    <location>
        <begin position="6"/>
        <end position="26"/>
    </location>
</feature>
<dbReference type="RefSeq" id="WP_057910355.1">
    <property type="nucleotide sequence ID" value="NZ_AZGK01000021.1"/>
</dbReference>
<dbReference type="GeneID" id="69802241"/>
<evidence type="ECO:0000313" key="3">
    <source>
        <dbReference type="Proteomes" id="UP000051957"/>
    </source>
</evidence>
<keyword evidence="1" id="KW-0472">Membrane</keyword>
<protein>
    <submittedName>
        <fullName evidence="2">Uncharacterized protein</fullName>
    </submittedName>
</protein>
<evidence type="ECO:0000313" key="2">
    <source>
        <dbReference type="EMBL" id="KRM45007.1"/>
    </source>
</evidence>
<sequence>MISEYLTIIGVAFIGLLVIGLSMLTADYDELEPVPAGPKLYEGRTPEFDVEVEPGTYQYDPITGETNIPENVFSLYQLYTIDNISSFDELRLNEADEALTRKLKQSTSGWDQFPDNVRNLSHVWTIAGHGNVLLKLNEG</sequence>
<dbReference type="Proteomes" id="UP000051957">
    <property type="component" value="Unassembled WGS sequence"/>
</dbReference>
<keyword evidence="1" id="KW-0812">Transmembrane</keyword>
<comment type="caution">
    <text evidence="2">The sequence shown here is derived from an EMBL/GenBank/DDBJ whole genome shotgun (WGS) entry which is preliminary data.</text>
</comment>
<dbReference type="EMBL" id="AZGK01000021">
    <property type="protein sequence ID" value="KRM45007.1"/>
    <property type="molecule type" value="Genomic_DNA"/>
</dbReference>
<evidence type="ECO:0000256" key="1">
    <source>
        <dbReference type="SAM" id="Phobius"/>
    </source>
</evidence>
<reference evidence="2 3" key="1">
    <citation type="journal article" date="2015" name="Genome Announc.">
        <title>Expanding the biotechnology potential of lactobacilli through comparative genomics of 213 strains and associated genera.</title>
        <authorList>
            <person name="Sun Z."/>
            <person name="Harris H.M."/>
            <person name="McCann A."/>
            <person name="Guo C."/>
            <person name="Argimon S."/>
            <person name="Zhang W."/>
            <person name="Yang X."/>
            <person name="Jeffery I.B."/>
            <person name="Cooney J.C."/>
            <person name="Kagawa T.F."/>
            <person name="Liu W."/>
            <person name="Song Y."/>
            <person name="Salvetti E."/>
            <person name="Wrobel A."/>
            <person name="Rasinkangas P."/>
            <person name="Parkhill J."/>
            <person name="Rea M.C."/>
            <person name="O'Sullivan O."/>
            <person name="Ritari J."/>
            <person name="Douillard F.P."/>
            <person name="Paul Ross R."/>
            <person name="Yang R."/>
            <person name="Briner A.E."/>
            <person name="Felis G.E."/>
            <person name="de Vos W.M."/>
            <person name="Barrangou R."/>
            <person name="Klaenhammer T.R."/>
            <person name="Caufield P.W."/>
            <person name="Cui Y."/>
            <person name="Zhang H."/>
            <person name="O'Toole P.W."/>
        </authorList>
    </citation>
    <scope>NUCLEOTIDE SEQUENCE [LARGE SCALE GENOMIC DNA]</scope>
    <source>
        <strain evidence="2 3">DSM 5707</strain>
    </source>
</reference>
<proteinExistence type="predicted"/>
<organism evidence="2 3">
    <name type="scientific">Lentilactobacillus parabuchneri DSM 5707 = NBRC 107865</name>
    <dbReference type="NCBI Taxonomy" id="1423784"/>
    <lineage>
        <taxon>Bacteria</taxon>
        <taxon>Bacillati</taxon>
        <taxon>Bacillota</taxon>
        <taxon>Bacilli</taxon>
        <taxon>Lactobacillales</taxon>
        <taxon>Lactobacillaceae</taxon>
        <taxon>Lentilactobacillus</taxon>
    </lineage>
</organism>
<name>A0A0R1YSD9_9LACO</name>
<dbReference type="PATRIC" id="fig|1423784.4.peg.1269"/>
<dbReference type="AlphaFoldDB" id="A0A0R1YSD9"/>